<comment type="caution">
    <text evidence="1">The sequence shown here is derived from an EMBL/GenBank/DDBJ whole genome shotgun (WGS) entry which is preliminary data.</text>
</comment>
<sequence length="1085" mass="122194">MMAAQIILDFSPRMGSALGDTVSPEAPLGHIQNGRPRQRRWASRAKTGCLTCRTRKVKCDEEKPVCRKCTSSGQTCHGVGYSSSPQSSPEKSFVRTTGRRVPVTPPTTPPKTSNAGTLQLFGSEQKQNINVETAPPRYDFHEGVRYYYEVVVPGRAAEVRSSTHPDFRASDFEHERFLSQVVGDRISRASKARGVLLRPGENTAFGPIWETYHRYLASSIERVNRCISEAKPGEIEPTLWGIDQLLVLDLYVERSVWQAHTRGFFAYINHRGGVEVLLNDPDPPFFLLKHVLSVAIYADTTSPARQQIRGYDLITDQQLGLILEYSSPTPLQCPITLSISIVHTSRLRAALTRKDNSIDKNNTAQEVKRIFDAITAFDAEEWAAQPIFTGNIRAQVLPTLGRIFALAVRLYGVLSLPQSAVVSWVVSSEKKHPEMTDAEIYDTLRLWQREELLALLRQSWDQLKSTTALSWPLIVAGVAFAGGSKEDQEFVDESLMAIWNLPNTLAGLLLTIKKLRSFWESGKTEWEDCFDKPIPFQPHLALAEVPARHFPSRCHIAPCISVTVICSLFIMDLTFIIEDPLARDNHSGSSSPEAPFGRILTGEPRQRKWAPRTRTGCITCRLRRVKCDEARPVCKRCTTARLQCQGYTQKDPAQKDPASGLRSLRPRKVTVCPEFEPFDWEFQQSLRYFYQVVVPDLPPEARVFDMGQLKGDAYAQRALRADIISDQLERACKARGRTLRPGEDPAFEASWAGYHQGVIESIDATNEFIKNDAKYTNEAPATLAILQLLLSDLKTGLNLWRAHLRGFHAYVEHRGGASKIMTLPKPEKSRLSPALSITMQTNTTCPADMQVKGSDNFSDDDIRTLIAFDSAIVEPCPADFHLARVRITRLRVDLAWGKTSSSMAGAVRKVQEIFDALWRFNLDEWVAEEFRDKGEDLKEQAQLMGPIYAVAIRLYGILTLPELAITAWASSSPDIVSAHPIIPGCSIYETIRRQHRDQLLRMLRQAWDEARLKKWLAWPLVVLGVALAHDTSRNRRFVEESLWAIWKIPYVSTASIAALEKLRIFWLAGKTGWEECFDEPVPFSI</sequence>
<accession>A0ACC1QYJ7</accession>
<organism evidence="1 2">
    <name type="scientific">Lecanicillium saksenae</name>
    <dbReference type="NCBI Taxonomy" id="468837"/>
    <lineage>
        <taxon>Eukaryota</taxon>
        <taxon>Fungi</taxon>
        <taxon>Dikarya</taxon>
        <taxon>Ascomycota</taxon>
        <taxon>Pezizomycotina</taxon>
        <taxon>Sordariomycetes</taxon>
        <taxon>Hypocreomycetidae</taxon>
        <taxon>Hypocreales</taxon>
        <taxon>Cordycipitaceae</taxon>
        <taxon>Lecanicillium</taxon>
    </lineage>
</organism>
<proteinExistence type="predicted"/>
<protein>
    <submittedName>
        <fullName evidence="1">Uncharacterized protein</fullName>
    </submittedName>
</protein>
<keyword evidence="2" id="KW-1185">Reference proteome</keyword>
<dbReference type="EMBL" id="JANAKD010000438">
    <property type="protein sequence ID" value="KAJ3493885.1"/>
    <property type="molecule type" value="Genomic_DNA"/>
</dbReference>
<dbReference type="Proteomes" id="UP001148737">
    <property type="component" value="Unassembled WGS sequence"/>
</dbReference>
<evidence type="ECO:0000313" key="2">
    <source>
        <dbReference type="Proteomes" id="UP001148737"/>
    </source>
</evidence>
<gene>
    <name evidence="1" type="ORF">NLG97_g4444</name>
</gene>
<reference evidence="1" key="1">
    <citation type="submission" date="2022-07" db="EMBL/GenBank/DDBJ databases">
        <title>Genome Sequence of Lecanicillium saksenae.</title>
        <authorList>
            <person name="Buettner E."/>
        </authorList>
    </citation>
    <scope>NUCLEOTIDE SEQUENCE</scope>
    <source>
        <strain evidence="1">VT-O1</strain>
    </source>
</reference>
<name>A0ACC1QYJ7_9HYPO</name>
<evidence type="ECO:0000313" key="1">
    <source>
        <dbReference type="EMBL" id="KAJ3493885.1"/>
    </source>
</evidence>